<keyword evidence="3" id="KW-0677">Repeat</keyword>
<name>A0AAJ0FIF8_9PEZI</name>
<feature type="region of interest" description="Disordered" evidence="8">
    <location>
        <begin position="1"/>
        <end position="47"/>
    </location>
</feature>
<feature type="compositionally biased region" description="Polar residues" evidence="8">
    <location>
        <begin position="117"/>
        <end position="133"/>
    </location>
</feature>
<dbReference type="InterPro" id="IPR051059">
    <property type="entry name" value="VerF-like"/>
</dbReference>
<dbReference type="GO" id="GO:0000978">
    <property type="term" value="F:RNA polymerase II cis-regulatory region sequence-specific DNA binding"/>
    <property type="evidence" value="ECO:0007669"/>
    <property type="project" value="InterPro"/>
</dbReference>
<evidence type="ECO:0000256" key="2">
    <source>
        <dbReference type="ARBA" id="ARBA00022723"/>
    </source>
</evidence>
<dbReference type="GO" id="GO:0005634">
    <property type="term" value="C:nucleus"/>
    <property type="evidence" value="ECO:0007669"/>
    <property type="project" value="UniProtKB-SubCell"/>
</dbReference>
<dbReference type="PANTHER" id="PTHR40626:SF11">
    <property type="entry name" value="ZINC FINGER PROTEIN YPR022C"/>
    <property type="match status" value="1"/>
</dbReference>
<evidence type="ECO:0000256" key="6">
    <source>
        <dbReference type="ARBA" id="ARBA00023242"/>
    </source>
</evidence>
<dbReference type="Pfam" id="PF00096">
    <property type="entry name" value="zf-C2H2"/>
    <property type="match status" value="1"/>
</dbReference>
<dbReference type="PANTHER" id="PTHR40626">
    <property type="entry name" value="MIP31509P"/>
    <property type="match status" value="1"/>
</dbReference>
<gene>
    <name evidence="10" type="ORF">QBC33DRAFT_581211</name>
</gene>
<dbReference type="InterPro" id="IPR036236">
    <property type="entry name" value="Znf_C2H2_sf"/>
</dbReference>
<dbReference type="RefSeq" id="XP_060279472.1">
    <property type="nucleotide sequence ID" value="XM_060431253.1"/>
</dbReference>
<dbReference type="AlphaFoldDB" id="A0AAJ0FIF8"/>
<evidence type="ECO:0000256" key="1">
    <source>
        <dbReference type="ARBA" id="ARBA00004123"/>
    </source>
</evidence>
<feature type="region of interest" description="Disordered" evidence="8">
    <location>
        <begin position="262"/>
        <end position="304"/>
    </location>
</feature>
<reference evidence="10" key="1">
    <citation type="submission" date="2023-06" db="EMBL/GenBank/DDBJ databases">
        <title>Genome-scale phylogeny and comparative genomics of the fungal order Sordariales.</title>
        <authorList>
            <consortium name="Lawrence Berkeley National Laboratory"/>
            <person name="Hensen N."/>
            <person name="Bonometti L."/>
            <person name="Westerberg I."/>
            <person name="Brannstrom I.O."/>
            <person name="Guillou S."/>
            <person name="Cros-Aarteil S."/>
            <person name="Calhoun S."/>
            <person name="Haridas S."/>
            <person name="Kuo A."/>
            <person name="Mondo S."/>
            <person name="Pangilinan J."/>
            <person name="Riley R."/>
            <person name="Labutti K."/>
            <person name="Andreopoulos B."/>
            <person name="Lipzen A."/>
            <person name="Chen C."/>
            <person name="Yanf M."/>
            <person name="Daum C."/>
            <person name="Ng V."/>
            <person name="Clum A."/>
            <person name="Steindorff A."/>
            <person name="Ohm R."/>
            <person name="Martin F."/>
            <person name="Silar P."/>
            <person name="Natvig D."/>
            <person name="Lalanne C."/>
            <person name="Gautier V."/>
            <person name="Ament-Velasquez S.L."/>
            <person name="Kruys A."/>
            <person name="Hutchinson M.I."/>
            <person name="Powell A.J."/>
            <person name="Barry K."/>
            <person name="Miller A.N."/>
            <person name="Grigoriev I.V."/>
            <person name="Debuchy R."/>
            <person name="Gladieux P."/>
            <person name="Thoren M.H."/>
            <person name="Johannesson H."/>
        </authorList>
    </citation>
    <scope>NUCLEOTIDE SEQUENCE</scope>
    <source>
        <strain evidence="10">8032-3</strain>
    </source>
</reference>
<keyword evidence="4 7" id="KW-0863">Zinc-finger</keyword>
<dbReference type="GO" id="GO:0000981">
    <property type="term" value="F:DNA-binding transcription factor activity, RNA polymerase II-specific"/>
    <property type="evidence" value="ECO:0007669"/>
    <property type="project" value="InterPro"/>
</dbReference>
<dbReference type="PROSITE" id="PS50157">
    <property type="entry name" value="ZINC_FINGER_C2H2_2"/>
    <property type="match status" value="2"/>
</dbReference>
<dbReference type="InterPro" id="IPR013087">
    <property type="entry name" value="Znf_C2H2_type"/>
</dbReference>
<sequence length="873" mass="96184">MTSDHESLVSLEGPVFEQTDDQGATLGQNIDGPPEPTQPPARRQASRNKYVCRICGQSFIRGEHLRRHEQSHGKDKPYKCRQCHSRFSRKDTLLRHVRKFHPDRETHSPSGVDVDMSSPNSLPQSVNTDSTEAPGSLPCGEHSDTIVVERLLAEGSRRALSRGRADSVLGDLHVNAISQQIDDPCNMDAPQDHGFSEQPGENIYGLLSHLESATVPTGIGGFQPPQQPDDRSRSLLHEHPLWFPDGESSFFDINELAMILSPNMPPSTPGRRHPSPPGFSGLQSGLFVTTPQPPQHSQPSQPVGFSEDEEYLHNIMATTDKAYTAAHSPVVTDSEASACVETIKSLSSSTDGDRTKLPLSKNMISRYFTAYVRYFDPHTPIVHLATFKIADAPASLTLAILTIGALYASEPDRASALHKMASECLEQAERQRALLDIHEQDPCAVIGAVQSRVLLAQYDLCSNDGTLVDSGLVHLLKAGSIFRNGIPSSHCDEWTSWIYAESFRRAELWTLVLCAVFGADGQVAVHLPNLEDTHHVLLPCPQEIWTEPTRDGWLTATSNEAESHPETFGSSLATLIQGDPLTTTVSPFGTLALIAGLLVYILTLERTTPPGSYNMRSPWIPSAEKSLKSWETAWKNHPQGPAQCPTGDKKEDLLADCVSLFLTACYHTYASPLLKHMKASLGLKVLSGDAPLLTPEAAPDRNLTRGHRIPTANGAISMEAWEQLLTPQSEVQWRDLNQAARLAAGYILVRAKQGFRNVARTAPLEMGFHNVLCGFEGALLVSCWEFAASKQGRSDPNALLLRGIIQDIIEEMDEQMFHGLEVKQYPAIASLTGLQSMMNYGWVWSLAHRRAEQLRLHETRMIAALDQRARTRD</sequence>
<dbReference type="Proteomes" id="UP001244011">
    <property type="component" value="Unassembled WGS sequence"/>
</dbReference>
<organism evidence="10 11">
    <name type="scientific">Phialemonium atrogriseum</name>
    <dbReference type="NCBI Taxonomy" id="1093897"/>
    <lineage>
        <taxon>Eukaryota</taxon>
        <taxon>Fungi</taxon>
        <taxon>Dikarya</taxon>
        <taxon>Ascomycota</taxon>
        <taxon>Pezizomycotina</taxon>
        <taxon>Sordariomycetes</taxon>
        <taxon>Sordariomycetidae</taxon>
        <taxon>Cephalothecales</taxon>
        <taxon>Cephalothecaceae</taxon>
        <taxon>Phialemonium</taxon>
    </lineage>
</organism>
<dbReference type="Gene3D" id="3.30.160.60">
    <property type="entry name" value="Classic Zinc Finger"/>
    <property type="match status" value="1"/>
</dbReference>
<evidence type="ECO:0000256" key="8">
    <source>
        <dbReference type="SAM" id="MobiDB-lite"/>
    </source>
</evidence>
<evidence type="ECO:0000313" key="11">
    <source>
        <dbReference type="Proteomes" id="UP001244011"/>
    </source>
</evidence>
<dbReference type="EMBL" id="MU839029">
    <property type="protein sequence ID" value="KAK1763259.1"/>
    <property type="molecule type" value="Genomic_DNA"/>
</dbReference>
<dbReference type="GeneID" id="85314440"/>
<keyword evidence="11" id="KW-1185">Reference proteome</keyword>
<feature type="region of interest" description="Disordered" evidence="8">
    <location>
        <begin position="99"/>
        <end position="141"/>
    </location>
</feature>
<dbReference type="InterPro" id="IPR007219">
    <property type="entry name" value="XnlR_reg_dom"/>
</dbReference>
<comment type="subcellular location">
    <subcellularLocation>
        <location evidence="1">Nucleus</location>
    </subcellularLocation>
</comment>
<dbReference type="FunFam" id="3.30.160.60:FF:000100">
    <property type="entry name" value="Zinc finger 45-like"/>
    <property type="match status" value="1"/>
</dbReference>
<evidence type="ECO:0000256" key="5">
    <source>
        <dbReference type="ARBA" id="ARBA00022833"/>
    </source>
</evidence>
<dbReference type="SUPFAM" id="SSF57667">
    <property type="entry name" value="beta-beta-alpha zinc fingers"/>
    <property type="match status" value="1"/>
</dbReference>
<evidence type="ECO:0000256" key="4">
    <source>
        <dbReference type="ARBA" id="ARBA00022771"/>
    </source>
</evidence>
<feature type="compositionally biased region" description="Polar residues" evidence="8">
    <location>
        <begin position="281"/>
        <end position="290"/>
    </location>
</feature>
<keyword evidence="2" id="KW-0479">Metal-binding</keyword>
<keyword evidence="6" id="KW-0539">Nucleus</keyword>
<feature type="domain" description="C2H2-type" evidence="9">
    <location>
        <begin position="78"/>
        <end position="106"/>
    </location>
</feature>
<evidence type="ECO:0000259" key="9">
    <source>
        <dbReference type="PROSITE" id="PS50157"/>
    </source>
</evidence>
<keyword evidence="5" id="KW-0862">Zinc</keyword>
<dbReference type="SMART" id="SM00355">
    <property type="entry name" value="ZnF_C2H2"/>
    <property type="match status" value="2"/>
</dbReference>
<dbReference type="CDD" id="cd12148">
    <property type="entry name" value="fungal_TF_MHR"/>
    <property type="match status" value="1"/>
</dbReference>
<accession>A0AAJ0FIF8</accession>
<dbReference type="GO" id="GO:0006351">
    <property type="term" value="P:DNA-templated transcription"/>
    <property type="evidence" value="ECO:0007669"/>
    <property type="project" value="InterPro"/>
</dbReference>
<proteinExistence type="predicted"/>
<feature type="domain" description="C2H2-type" evidence="9">
    <location>
        <begin position="50"/>
        <end position="77"/>
    </location>
</feature>
<protein>
    <recommendedName>
        <fullName evidence="9">C2H2-type domain-containing protein</fullName>
    </recommendedName>
</protein>
<dbReference type="GO" id="GO:0008270">
    <property type="term" value="F:zinc ion binding"/>
    <property type="evidence" value="ECO:0007669"/>
    <property type="project" value="UniProtKB-KW"/>
</dbReference>
<evidence type="ECO:0000313" key="10">
    <source>
        <dbReference type="EMBL" id="KAK1763259.1"/>
    </source>
</evidence>
<dbReference type="Pfam" id="PF04082">
    <property type="entry name" value="Fungal_trans"/>
    <property type="match status" value="1"/>
</dbReference>
<comment type="caution">
    <text evidence="10">The sequence shown here is derived from an EMBL/GenBank/DDBJ whole genome shotgun (WGS) entry which is preliminary data.</text>
</comment>
<dbReference type="GO" id="GO:0000785">
    <property type="term" value="C:chromatin"/>
    <property type="evidence" value="ECO:0007669"/>
    <property type="project" value="TreeGrafter"/>
</dbReference>
<evidence type="ECO:0000256" key="7">
    <source>
        <dbReference type="PROSITE-ProRule" id="PRU00042"/>
    </source>
</evidence>
<evidence type="ECO:0000256" key="3">
    <source>
        <dbReference type="ARBA" id="ARBA00022737"/>
    </source>
</evidence>
<dbReference type="PROSITE" id="PS00028">
    <property type="entry name" value="ZINC_FINGER_C2H2_1"/>
    <property type="match status" value="2"/>
</dbReference>